<protein>
    <submittedName>
        <fullName evidence="2">Uncharacterized protein</fullName>
    </submittedName>
</protein>
<evidence type="ECO:0000313" key="3">
    <source>
        <dbReference type="Proteomes" id="UP000054538"/>
    </source>
</evidence>
<dbReference type="InParanoid" id="A0A0D0BQ72"/>
<dbReference type="EMBL" id="KN829516">
    <property type="protein sequence ID" value="KIK73682.1"/>
    <property type="molecule type" value="Genomic_DNA"/>
</dbReference>
<dbReference type="AlphaFoldDB" id="A0A0D0BQ72"/>
<evidence type="ECO:0000313" key="2">
    <source>
        <dbReference type="EMBL" id="KIK73682.1"/>
    </source>
</evidence>
<reference evidence="3" key="2">
    <citation type="submission" date="2015-01" db="EMBL/GenBank/DDBJ databases">
        <title>Evolutionary Origins and Diversification of the Mycorrhizal Mutualists.</title>
        <authorList>
            <consortium name="DOE Joint Genome Institute"/>
            <consortium name="Mycorrhizal Genomics Consortium"/>
            <person name="Kohler A."/>
            <person name="Kuo A."/>
            <person name="Nagy L.G."/>
            <person name="Floudas D."/>
            <person name="Copeland A."/>
            <person name="Barry K.W."/>
            <person name="Cichocki N."/>
            <person name="Veneault-Fourrey C."/>
            <person name="LaButti K."/>
            <person name="Lindquist E.A."/>
            <person name="Lipzen A."/>
            <person name="Lundell T."/>
            <person name="Morin E."/>
            <person name="Murat C."/>
            <person name="Riley R."/>
            <person name="Ohm R."/>
            <person name="Sun H."/>
            <person name="Tunlid A."/>
            <person name="Henrissat B."/>
            <person name="Grigoriev I.V."/>
            <person name="Hibbett D.S."/>
            <person name="Martin F."/>
        </authorList>
    </citation>
    <scope>NUCLEOTIDE SEQUENCE [LARGE SCALE GENOMIC DNA]</scope>
    <source>
        <strain evidence="3">Ve08.2h10</strain>
    </source>
</reference>
<name>A0A0D0BQ72_9AGAM</name>
<sequence>FHHQPYCTVTVPQNAPPALMNHPPVPLNQFPGMPWNVIEQREVQRTWHVHHPHPHPHPIPPPPMQPLGFAPVLPPMWPYEYLPIVPPFMPPMPPPPIQPQPALPIPPHGDVFYGGAAQPQQQHHQFPQQQHHVRGVEARVDYTAAVMQATENAHAGRHRNHRRCNAHAAPAPAPAAPIPNPPAAQQDVINFQQEAEEQQWQQLQWEAQQVERQEAERRAVVQLQAQ</sequence>
<feature type="region of interest" description="Disordered" evidence="1">
    <location>
        <begin position="207"/>
        <end position="226"/>
    </location>
</feature>
<feature type="compositionally biased region" description="Basic residues" evidence="1">
    <location>
        <begin position="155"/>
        <end position="165"/>
    </location>
</feature>
<feature type="compositionally biased region" description="Basic and acidic residues" evidence="1">
    <location>
        <begin position="209"/>
        <end position="219"/>
    </location>
</feature>
<feature type="compositionally biased region" description="Pro residues" evidence="1">
    <location>
        <begin position="171"/>
        <end position="182"/>
    </location>
</feature>
<organism evidence="2 3">
    <name type="scientific">Paxillus rubicundulus Ve08.2h10</name>
    <dbReference type="NCBI Taxonomy" id="930991"/>
    <lineage>
        <taxon>Eukaryota</taxon>
        <taxon>Fungi</taxon>
        <taxon>Dikarya</taxon>
        <taxon>Basidiomycota</taxon>
        <taxon>Agaricomycotina</taxon>
        <taxon>Agaricomycetes</taxon>
        <taxon>Agaricomycetidae</taxon>
        <taxon>Boletales</taxon>
        <taxon>Paxilineae</taxon>
        <taxon>Paxillaceae</taxon>
        <taxon>Paxillus</taxon>
    </lineage>
</organism>
<evidence type="ECO:0000256" key="1">
    <source>
        <dbReference type="SAM" id="MobiDB-lite"/>
    </source>
</evidence>
<keyword evidence="3" id="KW-1185">Reference proteome</keyword>
<dbReference type="HOGENOM" id="CLU_1227365_0_0_1"/>
<feature type="region of interest" description="Disordered" evidence="1">
    <location>
        <begin position="154"/>
        <end position="188"/>
    </location>
</feature>
<reference evidence="2 3" key="1">
    <citation type="submission" date="2014-04" db="EMBL/GenBank/DDBJ databases">
        <authorList>
            <consortium name="DOE Joint Genome Institute"/>
            <person name="Kuo A."/>
            <person name="Kohler A."/>
            <person name="Jargeat P."/>
            <person name="Nagy L.G."/>
            <person name="Floudas D."/>
            <person name="Copeland A."/>
            <person name="Barry K.W."/>
            <person name="Cichocki N."/>
            <person name="Veneault-Fourrey C."/>
            <person name="LaButti K."/>
            <person name="Lindquist E.A."/>
            <person name="Lipzen A."/>
            <person name="Lundell T."/>
            <person name="Morin E."/>
            <person name="Murat C."/>
            <person name="Sun H."/>
            <person name="Tunlid A."/>
            <person name="Henrissat B."/>
            <person name="Grigoriev I.V."/>
            <person name="Hibbett D.S."/>
            <person name="Martin F."/>
            <person name="Nordberg H.P."/>
            <person name="Cantor M.N."/>
            <person name="Hua S.X."/>
        </authorList>
    </citation>
    <scope>NUCLEOTIDE SEQUENCE [LARGE SCALE GENOMIC DNA]</scope>
    <source>
        <strain evidence="2 3">Ve08.2h10</strain>
    </source>
</reference>
<gene>
    <name evidence="2" type="ORF">PAXRUDRAFT_177762</name>
</gene>
<dbReference type="Proteomes" id="UP000054538">
    <property type="component" value="Unassembled WGS sequence"/>
</dbReference>
<proteinExistence type="predicted"/>
<feature type="non-terminal residue" evidence="2">
    <location>
        <position position="1"/>
    </location>
</feature>
<accession>A0A0D0BQ72</accession>